<evidence type="ECO:0000313" key="7">
    <source>
        <dbReference type="EMBL" id="MCW0481543.1"/>
    </source>
</evidence>
<keyword evidence="4" id="KW-0804">Transcription</keyword>
<dbReference type="Proteomes" id="UP001163821">
    <property type="component" value="Unassembled WGS sequence"/>
</dbReference>
<feature type="domain" description="RNA polymerase sigma-70 region 2" evidence="5">
    <location>
        <begin position="21"/>
        <end position="85"/>
    </location>
</feature>
<dbReference type="InterPro" id="IPR014284">
    <property type="entry name" value="RNA_pol_sigma-70_dom"/>
</dbReference>
<dbReference type="InterPro" id="IPR013325">
    <property type="entry name" value="RNA_pol_sigma_r2"/>
</dbReference>
<dbReference type="GO" id="GO:0006352">
    <property type="term" value="P:DNA-templated transcription initiation"/>
    <property type="evidence" value="ECO:0007669"/>
    <property type="project" value="InterPro"/>
</dbReference>
<dbReference type="RefSeq" id="WP_282590153.1">
    <property type="nucleotide sequence ID" value="NZ_JAPAAF010000002.1"/>
</dbReference>
<dbReference type="Pfam" id="PF08281">
    <property type="entry name" value="Sigma70_r4_2"/>
    <property type="match status" value="1"/>
</dbReference>
<dbReference type="PANTHER" id="PTHR43133:SF46">
    <property type="entry name" value="RNA POLYMERASE SIGMA-70 FACTOR ECF SUBFAMILY"/>
    <property type="match status" value="1"/>
</dbReference>
<dbReference type="InterPro" id="IPR013324">
    <property type="entry name" value="RNA_pol_sigma_r3/r4-like"/>
</dbReference>
<sequence length="188" mass="22215">MAVSKYIHQSLENRSSFEAFFKRNYHLSCLVALRYVRNEQEAEDIVQETFLHLWQKRADLKIQKNLKNYLLHAVKNRSINYLHRGKHFDDLPDSNLLTNLNEDPDEAFSEEELAVQIASSIDALPNQCKKIFLLAYNDHLTYDQIASTLNLSKNTIKTQMGIAYKILRERLRNYFINLFALSFRRLFK</sequence>
<dbReference type="PANTHER" id="PTHR43133">
    <property type="entry name" value="RNA POLYMERASE ECF-TYPE SIGMA FACTO"/>
    <property type="match status" value="1"/>
</dbReference>
<evidence type="ECO:0000313" key="8">
    <source>
        <dbReference type="Proteomes" id="UP001163821"/>
    </source>
</evidence>
<dbReference type="Gene3D" id="1.10.10.10">
    <property type="entry name" value="Winged helix-like DNA-binding domain superfamily/Winged helix DNA-binding domain"/>
    <property type="match status" value="1"/>
</dbReference>
<evidence type="ECO:0000256" key="4">
    <source>
        <dbReference type="ARBA" id="ARBA00023163"/>
    </source>
</evidence>
<accession>A0AA41Y606</accession>
<dbReference type="SUPFAM" id="SSF88946">
    <property type="entry name" value="Sigma2 domain of RNA polymerase sigma factors"/>
    <property type="match status" value="1"/>
</dbReference>
<organism evidence="7 8">
    <name type="scientific">Gaoshiqia sediminis</name>
    <dbReference type="NCBI Taxonomy" id="2986998"/>
    <lineage>
        <taxon>Bacteria</taxon>
        <taxon>Pseudomonadati</taxon>
        <taxon>Bacteroidota</taxon>
        <taxon>Bacteroidia</taxon>
        <taxon>Marinilabiliales</taxon>
        <taxon>Prolixibacteraceae</taxon>
        <taxon>Gaoshiqia</taxon>
    </lineage>
</organism>
<evidence type="ECO:0000259" key="5">
    <source>
        <dbReference type="Pfam" id="PF04542"/>
    </source>
</evidence>
<evidence type="ECO:0000259" key="6">
    <source>
        <dbReference type="Pfam" id="PF08281"/>
    </source>
</evidence>
<dbReference type="Gene3D" id="1.10.1740.10">
    <property type="match status" value="1"/>
</dbReference>
<dbReference type="NCBIfam" id="TIGR02937">
    <property type="entry name" value="sigma70-ECF"/>
    <property type="match status" value="1"/>
</dbReference>
<keyword evidence="8" id="KW-1185">Reference proteome</keyword>
<gene>
    <name evidence="7" type="ORF">N2K84_02305</name>
</gene>
<evidence type="ECO:0000256" key="1">
    <source>
        <dbReference type="ARBA" id="ARBA00010641"/>
    </source>
</evidence>
<comment type="caution">
    <text evidence="7">The sequence shown here is derived from an EMBL/GenBank/DDBJ whole genome shotgun (WGS) entry which is preliminary data.</text>
</comment>
<name>A0AA41Y606_9BACT</name>
<dbReference type="GO" id="GO:0003677">
    <property type="term" value="F:DNA binding"/>
    <property type="evidence" value="ECO:0007669"/>
    <property type="project" value="InterPro"/>
</dbReference>
<dbReference type="InterPro" id="IPR014327">
    <property type="entry name" value="RNA_pol_sigma70_bacteroid"/>
</dbReference>
<reference evidence="7" key="1">
    <citation type="submission" date="2022-10" db="EMBL/GenBank/DDBJ databases">
        <title>Gaoshiqiia sediminis gen. nov., sp. nov., isolated from coastal sediment.</title>
        <authorList>
            <person name="Yu W.X."/>
            <person name="Mu D.S."/>
            <person name="Du J.Z."/>
            <person name="Liang Y.Q."/>
        </authorList>
    </citation>
    <scope>NUCLEOTIDE SEQUENCE</scope>
    <source>
        <strain evidence="7">A06</strain>
    </source>
</reference>
<dbReference type="InterPro" id="IPR013249">
    <property type="entry name" value="RNA_pol_sigma70_r4_t2"/>
</dbReference>
<dbReference type="Pfam" id="PF04542">
    <property type="entry name" value="Sigma70_r2"/>
    <property type="match status" value="1"/>
</dbReference>
<dbReference type="InterPro" id="IPR039425">
    <property type="entry name" value="RNA_pol_sigma-70-like"/>
</dbReference>
<dbReference type="SUPFAM" id="SSF88659">
    <property type="entry name" value="Sigma3 and sigma4 domains of RNA polymerase sigma factors"/>
    <property type="match status" value="1"/>
</dbReference>
<proteinExistence type="inferred from homology"/>
<comment type="similarity">
    <text evidence="1">Belongs to the sigma-70 factor family. ECF subfamily.</text>
</comment>
<feature type="domain" description="RNA polymerase sigma factor 70 region 4 type 2" evidence="6">
    <location>
        <begin position="116"/>
        <end position="160"/>
    </location>
</feature>
<dbReference type="InterPro" id="IPR036388">
    <property type="entry name" value="WH-like_DNA-bd_sf"/>
</dbReference>
<protein>
    <submittedName>
        <fullName evidence="7">RNA polymerase sigma-70 factor</fullName>
    </submittedName>
</protein>
<dbReference type="EMBL" id="JAPAAF010000002">
    <property type="protein sequence ID" value="MCW0481543.1"/>
    <property type="molecule type" value="Genomic_DNA"/>
</dbReference>
<dbReference type="AlphaFoldDB" id="A0AA41Y606"/>
<keyword evidence="2" id="KW-0805">Transcription regulation</keyword>
<evidence type="ECO:0000256" key="3">
    <source>
        <dbReference type="ARBA" id="ARBA00023082"/>
    </source>
</evidence>
<dbReference type="NCBIfam" id="TIGR02985">
    <property type="entry name" value="Sig70_bacteroi1"/>
    <property type="match status" value="1"/>
</dbReference>
<evidence type="ECO:0000256" key="2">
    <source>
        <dbReference type="ARBA" id="ARBA00023015"/>
    </source>
</evidence>
<keyword evidence="3" id="KW-0731">Sigma factor</keyword>
<dbReference type="InterPro" id="IPR007627">
    <property type="entry name" value="RNA_pol_sigma70_r2"/>
</dbReference>
<dbReference type="GO" id="GO:0016987">
    <property type="term" value="F:sigma factor activity"/>
    <property type="evidence" value="ECO:0007669"/>
    <property type="project" value="UniProtKB-KW"/>
</dbReference>